<dbReference type="EMBL" id="GL445662">
    <property type="protein sequence ID" value="EFN89264.1"/>
    <property type="molecule type" value="Genomic_DNA"/>
</dbReference>
<keyword evidence="2" id="KW-1185">Reference proteome</keyword>
<name>E2B4W7_HARSA</name>
<evidence type="ECO:0008006" key="3">
    <source>
        <dbReference type="Google" id="ProtNLM"/>
    </source>
</evidence>
<proteinExistence type="predicted"/>
<sequence>SKSTVQYTVTRLLETGTVQDRPRSGRPKSATNDDMSLDVLLSFQENPHTSVPRTAQAISKLTAHDISQGSILNILKKHKYHPYKTVITQELMEDDFNRRIQFCEEMMNQIDDNFLNFIVFSDEAMFQINGSVNR</sequence>
<reference evidence="1 2" key="1">
    <citation type="journal article" date="2010" name="Science">
        <title>Genomic comparison of the ants Camponotus floridanus and Harpegnathos saltator.</title>
        <authorList>
            <person name="Bonasio R."/>
            <person name="Zhang G."/>
            <person name="Ye C."/>
            <person name="Mutti N.S."/>
            <person name="Fang X."/>
            <person name="Qin N."/>
            <person name="Donahue G."/>
            <person name="Yang P."/>
            <person name="Li Q."/>
            <person name="Li C."/>
            <person name="Zhang P."/>
            <person name="Huang Z."/>
            <person name="Berger S.L."/>
            <person name="Reinberg D."/>
            <person name="Wang J."/>
            <person name="Liebig J."/>
        </authorList>
    </citation>
    <scope>NUCLEOTIDE SEQUENCE [LARGE SCALE GENOMIC DNA]</scope>
    <source>
        <strain evidence="1 2">R22 G/1</strain>
    </source>
</reference>
<dbReference type="STRING" id="610380.E2B4W7"/>
<evidence type="ECO:0000313" key="1">
    <source>
        <dbReference type="EMBL" id="EFN89264.1"/>
    </source>
</evidence>
<evidence type="ECO:0000313" key="2">
    <source>
        <dbReference type="Proteomes" id="UP000008237"/>
    </source>
</evidence>
<dbReference type="InterPro" id="IPR036397">
    <property type="entry name" value="RNaseH_sf"/>
</dbReference>
<feature type="non-terminal residue" evidence="1">
    <location>
        <position position="134"/>
    </location>
</feature>
<dbReference type="OrthoDB" id="9986793at2759"/>
<gene>
    <name evidence="1" type="ORF">EAI_01596</name>
</gene>
<feature type="non-terminal residue" evidence="1">
    <location>
        <position position="1"/>
    </location>
</feature>
<dbReference type="PANTHER" id="PTHR47326">
    <property type="entry name" value="TRANSPOSABLE ELEMENT TC3 TRANSPOSASE-LIKE PROTEIN"/>
    <property type="match status" value="1"/>
</dbReference>
<accession>E2B4W7</accession>
<dbReference type="GO" id="GO:0003676">
    <property type="term" value="F:nucleic acid binding"/>
    <property type="evidence" value="ECO:0007669"/>
    <property type="project" value="InterPro"/>
</dbReference>
<dbReference type="Gene3D" id="3.30.420.10">
    <property type="entry name" value="Ribonuclease H-like superfamily/Ribonuclease H"/>
    <property type="match status" value="1"/>
</dbReference>
<organism evidence="2">
    <name type="scientific">Harpegnathos saltator</name>
    <name type="common">Jerdon's jumping ant</name>
    <dbReference type="NCBI Taxonomy" id="610380"/>
    <lineage>
        <taxon>Eukaryota</taxon>
        <taxon>Metazoa</taxon>
        <taxon>Ecdysozoa</taxon>
        <taxon>Arthropoda</taxon>
        <taxon>Hexapoda</taxon>
        <taxon>Insecta</taxon>
        <taxon>Pterygota</taxon>
        <taxon>Neoptera</taxon>
        <taxon>Endopterygota</taxon>
        <taxon>Hymenoptera</taxon>
        <taxon>Apocrita</taxon>
        <taxon>Aculeata</taxon>
        <taxon>Formicoidea</taxon>
        <taxon>Formicidae</taxon>
        <taxon>Ponerinae</taxon>
        <taxon>Ponerini</taxon>
        <taxon>Harpegnathos</taxon>
    </lineage>
</organism>
<protein>
    <recommendedName>
        <fullName evidence="3">Transposase Tc1-like domain-containing protein</fullName>
    </recommendedName>
</protein>
<dbReference type="PANTHER" id="PTHR47326:SF1">
    <property type="entry name" value="HTH PSQ-TYPE DOMAIN-CONTAINING PROTEIN"/>
    <property type="match status" value="1"/>
</dbReference>
<dbReference type="InParanoid" id="E2B4W7"/>
<dbReference type="OMA" id="CEEMMNQ"/>
<dbReference type="AlphaFoldDB" id="E2B4W7"/>
<dbReference type="Proteomes" id="UP000008237">
    <property type="component" value="Unassembled WGS sequence"/>
</dbReference>